<reference evidence="12" key="1">
    <citation type="submission" date="2007-12" db="EMBL/GenBank/DDBJ databases">
        <title>Annotation of Entamoeba dispar SAW760.</title>
        <authorList>
            <person name="Lorenzi H."/>
            <person name="Inman J."/>
            <person name="Schobel S."/>
            <person name="Amedeo P."/>
            <person name="Caler E."/>
        </authorList>
    </citation>
    <scope>NUCLEOTIDE SEQUENCE [LARGE SCALE GENOMIC DNA]</scope>
    <source>
        <strain evidence="12">ATCC PRA-260 / SAW760</strain>
    </source>
</reference>
<evidence type="ECO:0000256" key="8">
    <source>
        <dbReference type="SAM" id="MobiDB-lite"/>
    </source>
</evidence>
<name>B0EEJ6_ENTDS</name>
<keyword evidence="5" id="KW-0256">Endoplasmic reticulum</keyword>
<sequence length="512" mass="59869">MMKIFFFITLLSIVFAEADNAAQEDKRPFEIFTLNNNFYGNFIDHEDIVFVKYYAPWCGHCKALKPIYENLAKELHNKLKFAEVNCEESKEICEKEGIEGYPTLALFRKGRSKKVYGGERNLEAMKNFLENASLPPIIESTKEEIEELKKKENSFVIIKSEADDQIRNKLVELVDELDYLHFYALNTEMDNFELAVYNGDSKEMFTYEITTLDKFNGIEFIDWANTKTFPLFHQVNMPLFRRIENLPVYTLWYFYQGTIPKVHEDLFRGLAKKYNGKFIFFSFNKIISEDQVKHMHHTGNVYPVISIIHTNKRNMYVMDEDVTIDEETINNYIESILNGTAQLYYQSSDPIKPEDQKDVFKLTGHNFNEFVTTKGKDSLVIFCVERADMCKYFLTTPLAKVAKRMQGIDTFQMAWIDASTDDISPEWNLNIIPKVYLVSEKDGETKKVEMNEMPSEENTMKFIMENALFKFEMPAPLPEENKEDESPESDSDSEEAEKKEDVIEKPQEKKEL</sequence>
<feature type="domain" description="Thioredoxin" evidence="10">
    <location>
        <begin position="23"/>
        <end position="134"/>
    </location>
</feature>
<proteinExistence type="inferred from homology"/>
<organism evidence="12">
    <name type="scientific">Entamoeba dispar (strain ATCC PRA-260 / SAW760)</name>
    <dbReference type="NCBI Taxonomy" id="370354"/>
    <lineage>
        <taxon>Eukaryota</taxon>
        <taxon>Amoebozoa</taxon>
        <taxon>Evosea</taxon>
        <taxon>Archamoebae</taxon>
        <taxon>Mastigamoebida</taxon>
        <taxon>Entamoebidae</taxon>
        <taxon>Entamoeba</taxon>
    </lineage>
</organism>
<protein>
    <recommendedName>
        <fullName evidence="4">protein disulfide-isomerase</fullName>
        <ecNumber evidence="4">5.3.4.1</ecNumber>
    </recommendedName>
</protein>
<feature type="region of interest" description="Disordered" evidence="8">
    <location>
        <begin position="473"/>
        <end position="512"/>
    </location>
</feature>
<feature type="signal peptide" evidence="9">
    <location>
        <begin position="1"/>
        <end position="16"/>
    </location>
</feature>
<dbReference type="PANTHER" id="PTHR18929">
    <property type="entry name" value="PROTEIN DISULFIDE ISOMERASE"/>
    <property type="match status" value="1"/>
</dbReference>
<dbReference type="InterPro" id="IPR013766">
    <property type="entry name" value="Thioredoxin_domain"/>
</dbReference>
<feature type="compositionally biased region" description="Acidic residues" evidence="8">
    <location>
        <begin position="481"/>
        <end position="495"/>
    </location>
</feature>
<dbReference type="InterPro" id="IPR036249">
    <property type="entry name" value="Thioredoxin-like_sf"/>
</dbReference>
<keyword evidence="7" id="KW-0676">Redox-active center</keyword>
<comment type="subcellular location">
    <subcellularLocation>
        <location evidence="2">Endoplasmic reticulum lumen</location>
    </subcellularLocation>
</comment>
<evidence type="ECO:0000256" key="5">
    <source>
        <dbReference type="ARBA" id="ARBA00022824"/>
    </source>
</evidence>
<dbReference type="RefSeq" id="XP_001736696.1">
    <property type="nucleotide sequence ID" value="XM_001736644.1"/>
</dbReference>
<dbReference type="Pfam" id="PF00085">
    <property type="entry name" value="Thioredoxin"/>
    <property type="match status" value="1"/>
</dbReference>
<dbReference type="VEuPathDB" id="AmoebaDB:EDI_000710"/>
<evidence type="ECO:0000313" key="12">
    <source>
        <dbReference type="Proteomes" id="UP000008076"/>
    </source>
</evidence>
<keyword evidence="6 11" id="KW-0413">Isomerase</keyword>
<evidence type="ECO:0000256" key="7">
    <source>
        <dbReference type="ARBA" id="ARBA00023284"/>
    </source>
</evidence>
<evidence type="ECO:0000313" key="11">
    <source>
        <dbReference type="EMBL" id="EDR27056.1"/>
    </source>
</evidence>
<keyword evidence="9" id="KW-0732">Signal</keyword>
<dbReference type="PANTHER" id="PTHR18929:SF132">
    <property type="entry name" value="PROTEIN DISULFIDE-ISOMERASE A3"/>
    <property type="match status" value="1"/>
</dbReference>
<evidence type="ECO:0000256" key="4">
    <source>
        <dbReference type="ARBA" id="ARBA00012723"/>
    </source>
</evidence>
<feature type="chain" id="PRO_5002747624" description="protein disulfide-isomerase" evidence="9">
    <location>
        <begin position="17"/>
        <end position="512"/>
    </location>
</feature>
<dbReference type="Pfam" id="PF13848">
    <property type="entry name" value="Thioredoxin_6"/>
    <property type="match status" value="1"/>
</dbReference>
<dbReference type="EC" id="5.3.4.1" evidence="4"/>
<dbReference type="EMBL" id="DS548950">
    <property type="protein sequence ID" value="EDR27056.1"/>
    <property type="molecule type" value="Genomic_DNA"/>
</dbReference>
<feature type="compositionally biased region" description="Basic and acidic residues" evidence="8">
    <location>
        <begin position="496"/>
        <end position="512"/>
    </location>
</feature>
<dbReference type="PROSITE" id="PS51352">
    <property type="entry name" value="THIOREDOXIN_2"/>
    <property type="match status" value="1"/>
</dbReference>
<dbReference type="SUPFAM" id="SSF52833">
    <property type="entry name" value="Thioredoxin-like"/>
    <property type="match status" value="3"/>
</dbReference>
<evidence type="ECO:0000256" key="3">
    <source>
        <dbReference type="ARBA" id="ARBA00006347"/>
    </source>
</evidence>
<dbReference type="AlphaFoldDB" id="B0EEJ6"/>
<dbReference type="CDD" id="cd02961">
    <property type="entry name" value="PDI_a_family"/>
    <property type="match status" value="1"/>
</dbReference>
<dbReference type="PRINTS" id="PR00421">
    <property type="entry name" value="THIOREDOXIN"/>
</dbReference>
<comment type="similarity">
    <text evidence="3">Belongs to the protein disulfide isomerase family.</text>
</comment>
<dbReference type="eggNOG" id="KOG0190">
    <property type="taxonomic scope" value="Eukaryota"/>
</dbReference>
<dbReference type="Proteomes" id="UP000008076">
    <property type="component" value="Unassembled WGS sequence"/>
</dbReference>
<dbReference type="GeneID" id="5881701"/>
<keyword evidence="12" id="KW-1185">Reference proteome</keyword>
<dbReference type="GO" id="GO:0003756">
    <property type="term" value="F:protein disulfide isomerase activity"/>
    <property type="evidence" value="ECO:0007669"/>
    <property type="project" value="UniProtKB-EC"/>
</dbReference>
<evidence type="ECO:0000256" key="6">
    <source>
        <dbReference type="ARBA" id="ARBA00023235"/>
    </source>
</evidence>
<dbReference type="KEGG" id="edi:EDI_000710"/>
<dbReference type="GO" id="GO:0005788">
    <property type="term" value="C:endoplasmic reticulum lumen"/>
    <property type="evidence" value="ECO:0007669"/>
    <property type="project" value="UniProtKB-SubCell"/>
</dbReference>
<evidence type="ECO:0000256" key="2">
    <source>
        <dbReference type="ARBA" id="ARBA00004319"/>
    </source>
</evidence>
<dbReference type="GO" id="GO:0006457">
    <property type="term" value="P:protein folding"/>
    <property type="evidence" value="ECO:0007669"/>
    <property type="project" value="TreeGrafter"/>
</dbReference>
<evidence type="ECO:0000259" key="10">
    <source>
        <dbReference type="PROSITE" id="PS51352"/>
    </source>
</evidence>
<dbReference type="InterPro" id="IPR017937">
    <property type="entry name" value="Thioredoxin_CS"/>
</dbReference>
<gene>
    <name evidence="11" type="ORF">EDI_000710</name>
</gene>
<dbReference type="OrthoDB" id="427280at2759"/>
<evidence type="ECO:0000256" key="9">
    <source>
        <dbReference type="SAM" id="SignalP"/>
    </source>
</evidence>
<evidence type="ECO:0000256" key="1">
    <source>
        <dbReference type="ARBA" id="ARBA00001182"/>
    </source>
</evidence>
<dbReference type="OMA" id="FRSKHEP"/>
<dbReference type="GO" id="GO:0034976">
    <property type="term" value="P:response to endoplasmic reticulum stress"/>
    <property type="evidence" value="ECO:0007669"/>
    <property type="project" value="TreeGrafter"/>
</dbReference>
<accession>B0EEJ6</accession>
<comment type="catalytic activity">
    <reaction evidence="1">
        <text>Catalyzes the rearrangement of -S-S- bonds in proteins.</text>
        <dbReference type="EC" id="5.3.4.1"/>
    </reaction>
</comment>
<dbReference type="PROSITE" id="PS00194">
    <property type="entry name" value="THIOREDOXIN_1"/>
    <property type="match status" value="1"/>
</dbReference>
<dbReference type="Gene3D" id="3.40.30.10">
    <property type="entry name" value="Glutaredoxin"/>
    <property type="match status" value="3"/>
</dbReference>